<name>A0AAV9BEP9_ACOGR</name>
<accession>A0AAV9BEP9</accession>
<reference evidence="1" key="2">
    <citation type="submission" date="2023-06" db="EMBL/GenBank/DDBJ databases">
        <authorList>
            <person name="Ma L."/>
            <person name="Liu K.-W."/>
            <person name="Li Z."/>
            <person name="Hsiao Y.-Y."/>
            <person name="Qi Y."/>
            <person name="Fu T."/>
            <person name="Tang G."/>
            <person name="Zhang D."/>
            <person name="Sun W.-H."/>
            <person name="Liu D.-K."/>
            <person name="Li Y."/>
            <person name="Chen G.-Z."/>
            <person name="Liu X.-D."/>
            <person name="Liao X.-Y."/>
            <person name="Jiang Y.-T."/>
            <person name="Yu X."/>
            <person name="Hao Y."/>
            <person name="Huang J."/>
            <person name="Zhao X.-W."/>
            <person name="Ke S."/>
            <person name="Chen Y.-Y."/>
            <person name="Wu W.-L."/>
            <person name="Hsu J.-L."/>
            <person name="Lin Y.-F."/>
            <person name="Huang M.-D."/>
            <person name="Li C.-Y."/>
            <person name="Huang L."/>
            <person name="Wang Z.-W."/>
            <person name="Zhao X."/>
            <person name="Zhong W.-Y."/>
            <person name="Peng D.-H."/>
            <person name="Ahmad S."/>
            <person name="Lan S."/>
            <person name="Zhang J.-S."/>
            <person name="Tsai W.-C."/>
            <person name="Van De Peer Y."/>
            <person name="Liu Z.-J."/>
        </authorList>
    </citation>
    <scope>NUCLEOTIDE SEQUENCE</scope>
    <source>
        <strain evidence="1">SCP</strain>
        <tissue evidence="1">Leaves</tissue>
    </source>
</reference>
<gene>
    <name evidence="1" type="ORF">QJS04_geneDACA000836</name>
</gene>
<proteinExistence type="predicted"/>
<organism evidence="1 2">
    <name type="scientific">Acorus gramineus</name>
    <name type="common">Dwarf sweet flag</name>
    <dbReference type="NCBI Taxonomy" id="55184"/>
    <lineage>
        <taxon>Eukaryota</taxon>
        <taxon>Viridiplantae</taxon>
        <taxon>Streptophyta</taxon>
        <taxon>Embryophyta</taxon>
        <taxon>Tracheophyta</taxon>
        <taxon>Spermatophyta</taxon>
        <taxon>Magnoliopsida</taxon>
        <taxon>Liliopsida</taxon>
        <taxon>Acoraceae</taxon>
        <taxon>Acorus</taxon>
    </lineage>
</organism>
<evidence type="ECO:0000313" key="1">
    <source>
        <dbReference type="EMBL" id="KAK1274746.1"/>
    </source>
</evidence>
<keyword evidence="2" id="KW-1185">Reference proteome</keyword>
<reference evidence="1" key="1">
    <citation type="journal article" date="2023" name="Nat. Commun.">
        <title>Diploid and tetraploid genomes of Acorus and the evolution of monocots.</title>
        <authorList>
            <person name="Ma L."/>
            <person name="Liu K.W."/>
            <person name="Li Z."/>
            <person name="Hsiao Y.Y."/>
            <person name="Qi Y."/>
            <person name="Fu T."/>
            <person name="Tang G.D."/>
            <person name="Zhang D."/>
            <person name="Sun W.H."/>
            <person name="Liu D.K."/>
            <person name="Li Y."/>
            <person name="Chen G.Z."/>
            <person name="Liu X.D."/>
            <person name="Liao X.Y."/>
            <person name="Jiang Y.T."/>
            <person name="Yu X."/>
            <person name="Hao Y."/>
            <person name="Huang J."/>
            <person name="Zhao X.W."/>
            <person name="Ke S."/>
            <person name="Chen Y.Y."/>
            <person name="Wu W.L."/>
            <person name="Hsu J.L."/>
            <person name="Lin Y.F."/>
            <person name="Huang M.D."/>
            <person name="Li C.Y."/>
            <person name="Huang L."/>
            <person name="Wang Z.W."/>
            <person name="Zhao X."/>
            <person name="Zhong W.Y."/>
            <person name="Peng D.H."/>
            <person name="Ahmad S."/>
            <person name="Lan S."/>
            <person name="Zhang J.S."/>
            <person name="Tsai W.C."/>
            <person name="Van de Peer Y."/>
            <person name="Liu Z.J."/>
        </authorList>
    </citation>
    <scope>NUCLEOTIDE SEQUENCE</scope>
    <source>
        <strain evidence="1">SCP</strain>
    </source>
</reference>
<comment type="caution">
    <text evidence="1">The sequence shown here is derived from an EMBL/GenBank/DDBJ whole genome shotgun (WGS) entry which is preliminary data.</text>
</comment>
<evidence type="ECO:0000313" key="2">
    <source>
        <dbReference type="Proteomes" id="UP001179952"/>
    </source>
</evidence>
<dbReference type="EMBL" id="JAUJYN010000003">
    <property type="protein sequence ID" value="KAK1274746.1"/>
    <property type="molecule type" value="Genomic_DNA"/>
</dbReference>
<sequence>MPLITRFIEIFGRQRSALPKQGDGNGEMRGFRHTHDHLNHHDHYHHLISIPQAFLS</sequence>
<dbReference type="AlphaFoldDB" id="A0AAV9BEP9"/>
<dbReference type="Proteomes" id="UP001179952">
    <property type="component" value="Unassembled WGS sequence"/>
</dbReference>
<protein>
    <submittedName>
        <fullName evidence="1">Uncharacterized protein</fullName>
    </submittedName>
</protein>